<evidence type="ECO:0000256" key="2">
    <source>
        <dbReference type="ARBA" id="ARBA00022741"/>
    </source>
</evidence>
<dbReference type="PROSITE" id="PS51198">
    <property type="entry name" value="UVRD_HELICASE_ATP_BIND"/>
    <property type="match status" value="1"/>
</dbReference>
<evidence type="ECO:0000313" key="16">
    <source>
        <dbReference type="EMBL" id="SLM29527.1"/>
    </source>
</evidence>
<dbReference type="PROSITE" id="PS51217">
    <property type="entry name" value="UVRD_HELICASE_CTER"/>
    <property type="match status" value="1"/>
</dbReference>
<evidence type="ECO:0000256" key="7">
    <source>
        <dbReference type="ARBA" id="ARBA00023235"/>
    </source>
</evidence>
<dbReference type="CDD" id="cd17932">
    <property type="entry name" value="DEXQc_UvrD"/>
    <property type="match status" value="1"/>
</dbReference>
<feature type="domain" description="UvrD-like helicase C-terminal" evidence="15">
    <location>
        <begin position="845"/>
        <end position="1182"/>
    </location>
</feature>
<dbReference type="Gene3D" id="3.40.50.300">
    <property type="entry name" value="P-loop containing nucleotide triphosphate hydrolases"/>
    <property type="match status" value="3"/>
</dbReference>
<dbReference type="PANTHER" id="PTHR11070">
    <property type="entry name" value="UVRD / RECB / PCRA DNA HELICASE FAMILY MEMBER"/>
    <property type="match status" value="1"/>
</dbReference>
<proteinExistence type="inferred from homology"/>
<dbReference type="InterPro" id="IPR014017">
    <property type="entry name" value="DNA_helicase_UvrD-like_C"/>
</dbReference>
<evidence type="ECO:0000256" key="8">
    <source>
        <dbReference type="ARBA" id="ARBA00034617"/>
    </source>
</evidence>
<dbReference type="EC" id="5.6.2.4" evidence="9"/>
<evidence type="ECO:0000256" key="10">
    <source>
        <dbReference type="ARBA" id="ARBA00034923"/>
    </source>
</evidence>
<dbReference type="GO" id="GO:0005524">
    <property type="term" value="F:ATP binding"/>
    <property type="evidence" value="ECO:0007669"/>
    <property type="project" value="UniProtKB-UniRule"/>
</dbReference>
<evidence type="ECO:0000256" key="9">
    <source>
        <dbReference type="ARBA" id="ARBA00034808"/>
    </source>
</evidence>
<dbReference type="RefSeq" id="WP_080806547.1">
    <property type="nucleotide sequence ID" value="NZ_LT828554.1"/>
</dbReference>
<evidence type="ECO:0000259" key="15">
    <source>
        <dbReference type="PROSITE" id="PS51217"/>
    </source>
</evidence>
<sequence length="1282" mass="144812">MEFIADLHLHSRYSRATAKNLDLEHIYKAAQFKGILLVGTGDFTHPEWFEELGAKLEPAEDGLFRLKKSITDNIDNDVPVTCRKDVRFILQCEISSIYKKDGRVRKNHNLIYFPDLNTVRKFNETLDKIGNITSDGRPILGLSAENLLEIMLETSEEGFLVPAHIWTPWFSMLGSKSGFDSIEECFGKLSEHIFAVETGLSSDPPMNWQVADLDNITLISCSDAHSPMFMGRNASLFDTELSYFSVRDALKKGKASYRQDLQDSSESEKSYSNKFSDISKKGYLGTIDMYPEEGKYHYDGHRNCNVVMHPSESRACGGICPKCSKPLTIGVLYRVQELASRQEGYIPDKCHGFQRIIPLAEILSEICGVGPKSKKVMSLYNKALEKLGPELDILLKQTPDEIEKAAIPLFSIAMERLKSGKIHLNPGFDGEFGSVKLFTPEEIGKLKGEMSIFPVSGKNHKKIPSISSESKKNTPSPSSESKKNTPSPSSESKKSTPSSSSASKKIIPSSSSQNKKQNEKLKNQYKYDNIRKISLNPEQQRAIDIHDRPLLMEAGPGTGKTRTLTEKIASIIMDSNVKPESVLALTFTNKAAEEMRTRIKERLSVRLNKNYYEKDGVVATTFHGFCLMVLKEYSGFNFSIVDPTIKKSVMEDALEIICTGSIFNKGNHSIYSVKKYSHKIGDIISLLKQSGKGPDTFFHGDNCGINEIFKNRMISSIMDELPGIDPFTIFRVWETYQAILARYRLADFEDLMFMVLKLFKEDKKVLDSVKREFQYVFVDEYQDINQAQYKLIRYLAGDGRRLCVIGDPDQSIYGFRGSDNRYFKSFQSDYQDVEKIVFIRNYRSTEIILKASCQLIEQPSMGKEKLFSAIGGGQQINILKAASEKAEAVMIGKTIERLTGGFSMFSMDAEKADPTIEDEYSFSDIAVLYRTGKQGEIFAEVFEKAGIPFQMADRENLYLKPGIKELISFIRILINRATFYDLEILMKNRATCFGGKIDSGKTRQLKKWFYSNNFSCLDAISLLAGEMLSQPTLEENQGNNIISLYERAISDIPPAIKDDLKIADYAASILSIISDCADNESLHVRDLSINSSLNDDENKCRLLSQGVKIGDIILYAVEKLGVKDIIDENQTSCDLVNSMIKESEKFEDLAGFYEMTAMKSDSDVVDNRIEKVSLMTLHASKGLEFKVVFVAGCENGLIPFNRPGKPCIDIEEERRLFYVAMTRAERVLYLSFSKKRKQYGKLIETEKSLFLEDIEETLKLYLHSDYKKTVKNSKNKQLSLFS</sequence>
<name>A0A1W1HAM3_9BACT</name>
<dbReference type="Gene3D" id="1.10.486.10">
    <property type="entry name" value="PCRA, domain 4"/>
    <property type="match status" value="2"/>
</dbReference>
<feature type="compositionally biased region" description="Low complexity" evidence="13">
    <location>
        <begin position="464"/>
        <end position="515"/>
    </location>
</feature>
<dbReference type="InterPro" id="IPR027417">
    <property type="entry name" value="P-loop_NTPase"/>
</dbReference>
<evidence type="ECO:0000256" key="6">
    <source>
        <dbReference type="ARBA" id="ARBA00023125"/>
    </source>
</evidence>
<dbReference type="PANTHER" id="PTHR11070:SF2">
    <property type="entry name" value="ATP-DEPENDENT DNA HELICASE SRS2"/>
    <property type="match status" value="1"/>
</dbReference>
<protein>
    <recommendedName>
        <fullName evidence="9">DNA 3'-5' helicase</fullName>
        <ecNumber evidence="9">5.6.2.4</ecNumber>
    </recommendedName>
    <alternativeName>
        <fullName evidence="10">DNA 3'-5' helicase II</fullName>
    </alternativeName>
</protein>
<dbReference type="CDD" id="cd18807">
    <property type="entry name" value="SF1_C_UvrD"/>
    <property type="match status" value="1"/>
</dbReference>
<dbReference type="GO" id="GO:0000725">
    <property type="term" value="P:recombinational repair"/>
    <property type="evidence" value="ECO:0007669"/>
    <property type="project" value="TreeGrafter"/>
</dbReference>
<feature type="region of interest" description="Disordered" evidence="13">
    <location>
        <begin position="457"/>
        <end position="525"/>
    </location>
</feature>
<organism evidence="16 17">
    <name type="scientific">Desulfamplus magnetovallimortis</name>
    <dbReference type="NCBI Taxonomy" id="1246637"/>
    <lineage>
        <taxon>Bacteria</taxon>
        <taxon>Pseudomonadati</taxon>
        <taxon>Thermodesulfobacteriota</taxon>
        <taxon>Desulfobacteria</taxon>
        <taxon>Desulfobacterales</taxon>
        <taxon>Desulfobacteraceae</taxon>
        <taxon>Desulfamplus</taxon>
    </lineage>
</organism>
<reference evidence="16 17" key="1">
    <citation type="submission" date="2017-03" db="EMBL/GenBank/DDBJ databases">
        <authorList>
            <person name="Afonso C.L."/>
            <person name="Miller P.J."/>
            <person name="Scott M.A."/>
            <person name="Spackman E."/>
            <person name="Goraichik I."/>
            <person name="Dimitrov K.M."/>
            <person name="Suarez D.L."/>
            <person name="Swayne D.E."/>
        </authorList>
    </citation>
    <scope>NUCLEOTIDE SEQUENCE [LARGE SCALE GENOMIC DNA]</scope>
    <source>
        <strain evidence="16">PRJEB14757</strain>
    </source>
</reference>
<gene>
    <name evidence="16" type="primary">pcrA</name>
    <name evidence="16" type="ORF">MTBBW1_1860017</name>
</gene>
<dbReference type="InterPro" id="IPR016195">
    <property type="entry name" value="Pol/histidinol_Pase-like"/>
</dbReference>
<evidence type="ECO:0000256" key="5">
    <source>
        <dbReference type="ARBA" id="ARBA00022840"/>
    </source>
</evidence>
<dbReference type="OrthoDB" id="9810135at2"/>
<keyword evidence="5 12" id="KW-0067">ATP-binding</keyword>
<dbReference type="GO" id="GO:0016887">
    <property type="term" value="F:ATP hydrolysis activity"/>
    <property type="evidence" value="ECO:0007669"/>
    <property type="project" value="RHEA"/>
</dbReference>
<dbReference type="Pfam" id="PF00580">
    <property type="entry name" value="UvrD-helicase"/>
    <property type="match status" value="1"/>
</dbReference>
<keyword evidence="3 12" id="KW-0378">Hydrolase</keyword>
<dbReference type="GO" id="GO:0033202">
    <property type="term" value="C:DNA helicase complex"/>
    <property type="evidence" value="ECO:0007669"/>
    <property type="project" value="TreeGrafter"/>
</dbReference>
<evidence type="ECO:0000256" key="12">
    <source>
        <dbReference type="PROSITE-ProRule" id="PRU00560"/>
    </source>
</evidence>
<keyword evidence="17" id="KW-1185">Reference proteome</keyword>
<dbReference type="Gene3D" id="1.10.10.160">
    <property type="match status" value="1"/>
</dbReference>
<evidence type="ECO:0000256" key="11">
    <source>
        <dbReference type="ARBA" id="ARBA00048988"/>
    </source>
</evidence>
<evidence type="ECO:0000256" key="4">
    <source>
        <dbReference type="ARBA" id="ARBA00022806"/>
    </source>
</evidence>
<dbReference type="InterPro" id="IPR013986">
    <property type="entry name" value="DExx_box_DNA_helicase_dom_sf"/>
</dbReference>
<dbReference type="InterPro" id="IPR000212">
    <property type="entry name" value="DNA_helicase_UvrD/REP"/>
</dbReference>
<keyword evidence="7" id="KW-0413">Isomerase</keyword>
<dbReference type="Proteomes" id="UP000191931">
    <property type="component" value="Unassembled WGS sequence"/>
</dbReference>
<comment type="similarity">
    <text evidence="1">Belongs to the helicase family. UvrD subfamily.</text>
</comment>
<dbReference type="SUPFAM" id="SSF89550">
    <property type="entry name" value="PHP domain-like"/>
    <property type="match status" value="1"/>
</dbReference>
<keyword evidence="2 12" id="KW-0547">Nucleotide-binding</keyword>
<dbReference type="GO" id="GO:0043138">
    <property type="term" value="F:3'-5' DNA helicase activity"/>
    <property type="evidence" value="ECO:0007669"/>
    <property type="project" value="UniProtKB-EC"/>
</dbReference>
<comment type="catalytic activity">
    <reaction evidence="11">
        <text>ATP + H2O = ADP + phosphate + H(+)</text>
        <dbReference type="Rhea" id="RHEA:13065"/>
        <dbReference type="ChEBI" id="CHEBI:15377"/>
        <dbReference type="ChEBI" id="CHEBI:15378"/>
        <dbReference type="ChEBI" id="CHEBI:30616"/>
        <dbReference type="ChEBI" id="CHEBI:43474"/>
        <dbReference type="ChEBI" id="CHEBI:456216"/>
        <dbReference type="EC" id="5.6.2.4"/>
    </reaction>
</comment>
<evidence type="ECO:0000259" key="14">
    <source>
        <dbReference type="PROSITE" id="PS51198"/>
    </source>
</evidence>
<dbReference type="SUPFAM" id="SSF52540">
    <property type="entry name" value="P-loop containing nucleoside triphosphate hydrolases"/>
    <property type="match status" value="1"/>
</dbReference>
<dbReference type="Gene3D" id="3.20.20.140">
    <property type="entry name" value="Metal-dependent hydrolases"/>
    <property type="match status" value="1"/>
</dbReference>
<dbReference type="Pfam" id="PF13361">
    <property type="entry name" value="UvrD_C"/>
    <property type="match status" value="1"/>
</dbReference>
<dbReference type="CDD" id="cd19067">
    <property type="entry name" value="PfuEndoQ-like"/>
    <property type="match status" value="1"/>
</dbReference>
<feature type="binding site" evidence="12">
    <location>
        <begin position="554"/>
        <end position="561"/>
    </location>
    <ligand>
        <name>ATP</name>
        <dbReference type="ChEBI" id="CHEBI:30616"/>
    </ligand>
</feature>
<evidence type="ECO:0000256" key="3">
    <source>
        <dbReference type="ARBA" id="ARBA00022801"/>
    </source>
</evidence>
<keyword evidence="6" id="KW-0238">DNA-binding</keyword>
<evidence type="ECO:0000313" key="17">
    <source>
        <dbReference type="Proteomes" id="UP000191931"/>
    </source>
</evidence>
<keyword evidence="4 12" id="KW-0347">Helicase</keyword>
<evidence type="ECO:0000256" key="13">
    <source>
        <dbReference type="SAM" id="MobiDB-lite"/>
    </source>
</evidence>
<dbReference type="InterPro" id="IPR014016">
    <property type="entry name" value="UvrD-like_ATP-bd"/>
</dbReference>
<dbReference type="EMBL" id="FWEV01000097">
    <property type="protein sequence ID" value="SLM29527.1"/>
    <property type="molecule type" value="Genomic_DNA"/>
</dbReference>
<dbReference type="GO" id="GO:0003677">
    <property type="term" value="F:DNA binding"/>
    <property type="evidence" value="ECO:0007669"/>
    <property type="project" value="UniProtKB-KW"/>
</dbReference>
<dbReference type="STRING" id="1246637.MTBBW1_1860017"/>
<dbReference type="GO" id="GO:0005829">
    <property type="term" value="C:cytosol"/>
    <property type="evidence" value="ECO:0007669"/>
    <property type="project" value="TreeGrafter"/>
</dbReference>
<comment type="catalytic activity">
    <reaction evidence="8">
        <text>Couples ATP hydrolysis with the unwinding of duplex DNA by translocating in the 3'-5' direction.</text>
        <dbReference type="EC" id="5.6.2.4"/>
    </reaction>
</comment>
<accession>A0A1W1HAM3</accession>
<feature type="domain" description="UvrD-like helicase ATP-binding" evidence="14">
    <location>
        <begin position="533"/>
        <end position="845"/>
    </location>
</feature>
<evidence type="ECO:0000256" key="1">
    <source>
        <dbReference type="ARBA" id="ARBA00009922"/>
    </source>
</evidence>